<proteinExistence type="predicted"/>
<keyword evidence="5" id="KW-1185">Reference proteome</keyword>
<dbReference type="EMBL" id="CP154622">
    <property type="protein sequence ID" value="XAM40653.1"/>
    <property type="molecule type" value="Genomic_DNA"/>
</dbReference>
<dbReference type="InterPro" id="IPR029044">
    <property type="entry name" value="Nucleotide-diphossugar_trans"/>
</dbReference>
<evidence type="ECO:0000313" key="4">
    <source>
        <dbReference type="EMBL" id="XAM40653.1"/>
    </source>
</evidence>
<name>A0ABZ3FA38_9FIRM</name>
<dbReference type="PANTHER" id="PTHR22916:SF51">
    <property type="entry name" value="GLYCOSYLTRANSFERASE EPSH-RELATED"/>
    <property type="match status" value="1"/>
</dbReference>
<dbReference type="GO" id="GO:0099621">
    <property type="term" value="F:undecaprenyl-phosphate 4-deoxy-4-formamido-L-arabinose transferase activity"/>
    <property type="evidence" value="ECO:0007669"/>
    <property type="project" value="UniProtKB-EC"/>
</dbReference>
<gene>
    <name evidence="4" type="primary">arnC_1</name>
    <name evidence="4" type="ORF">TPELB_09630</name>
</gene>
<keyword evidence="1 4" id="KW-0328">Glycosyltransferase</keyword>
<dbReference type="CDD" id="cd00761">
    <property type="entry name" value="Glyco_tranf_GTA_type"/>
    <property type="match status" value="1"/>
</dbReference>
<dbReference type="RefSeq" id="WP_343338753.1">
    <property type="nucleotide sequence ID" value="NZ_CP154622.1"/>
</dbReference>
<sequence length="321" mass="37605">MEKKISVIVPIYNVEQYLRKCVDSIINQTYKNLEIILVDDGSPDNCPTICDEYAKKDKRVRVIHKKNGGLSDARNAGLEIVTCDFITFVDSDDWIKLDTYEIMMKAMNEYNADIVVSNINYVYDNKVNKKYNEGKIHVFNKEEAMNELIHDGLVQAVVWNKLYKKDLINDMKFKVGKINEDEFFTYKICAKAEKVVYMPNTLYQYRQRENSIMGSYSLKRLDSVDALYERLQFIKLKFPSLYKEEKIIFCNSCIYNYQMILRLNNTDNKISGISKLKKYRSSITFEFKEITSCCLKEQIKIVLSGISLDSYCKLKNKIGWN</sequence>
<protein>
    <submittedName>
        <fullName evidence="4">Undecaprenyl-phosphate 4-deoxy-4-formamido-L-arabinose transferase</fullName>
        <ecNumber evidence="4">2.4.2.53</ecNumber>
    </submittedName>
</protein>
<evidence type="ECO:0000256" key="1">
    <source>
        <dbReference type="ARBA" id="ARBA00022676"/>
    </source>
</evidence>
<dbReference type="PANTHER" id="PTHR22916">
    <property type="entry name" value="GLYCOSYLTRANSFERASE"/>
    <property type="match status" value="1"/>
</dbReference>
<evidence type="ECO:0000256" key="2">
    <source>
        <dbReference type="ARBA" id="ARBA00022679"/>
    </source>
</evidence>
<dbReference type="SUPFAM" id="SSF53448">
    <property type="entry name" value="Nucleotide-diphospho-sugar transferases"/>
    <property type="match status" value="1"/>
</dbReference>
<dbReference type="Proteomes" id="UP001477947">
    <property type="component" value="Chromosome"/>
</dbReference>
<keyword evidence="2 4" id="KW-0808">Transferase</keyword>
<dbReference type="EC" id="2.4.2.53" evidence="4"/>
<dbReference type="Gene3D" id="3.90.550.10">
    <property type="entry name" value="Spore Coat Polysaccharide Biosynthesis Protein SpsA, Chain A"/>
    <property type="match status" value="1"/>
</dbReference>
<accession>A0ABZ3FA38</accession>
<evidence type="ECO:0000259" key="3">
    <source>
        <dbReference type="Pfam" id="PF00535"/>
    </source>
</evidence>
<feature type="domain" description="Glycosyltransferase 2-like" evidence="3">
    <location>
        <begin position="6"/>
        <end position="144"/>
    </location>
</feature>
<dbReference type="Pfam" id="PF00535">
    <property type="entry name" value="Glycos_transf_2"/>
    <property type="match status" value="1"/>
</dbReference>
<reference evidence="4 5" key="1">
    <citation type="submission" date="2024-04" db="EMBL/GenBank/DDBJ databases">
        <title>Isolation and characterization of novel acetogenic strains of the genera Terrisporobacter and Acetoanaerobium.</title>
        <authorList>
            <person name="Boeer T."/>
            <person name="Schueler M.A."/>
            <person name="Lueschen A."/>
            <person name="Eysell L."/>
            <person name="Droege J."/>
            <person name="Heinemann M."/>
            <person name="Engelhardt L."/>
            <person name="Basen M."/>
            <person name="Daniel R."/>
        </authorList>
    </citation>
    <scope>NUCLEOTIDE SEQUENCE [LARGE SCALE GENOMIC DNA]</scope>
    <source>
        <strain evidence="4 5">ELB</strain>
    </source>
</reference>
<dbReference type="InterPro" id="IPR001173">
    <property type="entry name" value="Glyco_trans_2-like"/>
</dbReference>
<evidence type="ECO:0000313" key="5">
    <source>
        <dbReference type="Proteomes" id="UP001477947"/>
    </source>
</evidence>
<organism evidence="4 5">
    <name type="scientific">Terrisporobacter petrolearius</name>
    <dbReference type="NCBI Taxonomy" id="1460447"/>
    <lineage>
        <taxon>Bacteria</taxon>
        <taxon>Bacillati</taxon>
        <taxon>Bacillota</taxon>
        <taxon>Clostridia</taxon>
        <taxon>Peptostreptococcales</taxon>
        <taxon>Peptostreptococcaceae</taxon>
        <taxon>Terrisporobacter</taxon>
    </lineage>
</organism>